<proteinExistence type="predicted"/>
<dbReference type="EMBL" id="CAJVPW010025103">
    <property type="protein sequence ID" value="CAG8707450.1"/>
    <property type="molecule type" value="Genomic_DNA"/>
</dbReference>
<sequence>MSTPDLQIIQQSIQDTVEVLNNFNDKGNKERGRSSYVEQLIKEMAIYYGYSEFLLEKLFHLFSVSEAVEFFEANEISRPVTIRTNTLRTRRRDLAQ</sequence>
<organism evidence="1 2">
    <name type="scientific">Cetraspora pellucida</name>
    <dbReference type="NCBI Taxonomy" id="1433469"/>
    <lineage>
        <taxon>Eukaryota</taxon>
        <taxon>Fungi</taxon>
        <taxon>Fungi incertae sedis</taxon>
        <taxon>Mucoromycota</taxon>
        <taxon>Glomeromycotina</taxon>
        <taxon>Glomeromycetes</taxon>
        <taxon>Diversisporales</taxon>
        <taxon>Gigasporaceae</taxon>
        <taxon>Cetraspora</taxon>
    </lineage>
</organism>
<feature type="non-terminal residue" evidence="1">
    <location>
        <position position="96"/>
    </location>
</feature>
<comment type="caution">
    <text evidence="1">The sequence shown here is derived from an EMBL/GenBank/DDBJ whole genome shotgun (WGS) entry which is preliminary data.</text>
</comment>
<evidence type="ECO:0000313" key="2">
    <source>
        <dbReference type="Proteomes" id="UP000789366"/>
    </source>
</evidence>
<dbReference type="Proteomes" id="UP000789366">
    <property type="component" value="Unassembled WGS sequence"/>
</dbReference>
<protein>
    <submittedName>
        <fullName evidence="1">7620_t:CDS:1</fullName>
    </submittedName>
</protein>
<keyword evidence="2" id="KW-1185">Reference proteome</keyword>
<name>A0ACA9PHW9_9GLOM</name>
<accession>A0ACA9PHW9</accession>
<reference evidence="1" key="1">
    <citation type="submission" date="2021-06" db="EMBL/GenBank/DDBJ databases">
        <authorList>
            <person name="Kallberg Y."/>
            <person name="Tangrot J."/>
            <person name="Rosling A."/>
        </authorList>
    </citation>
    <scope>NUCLEOTIDE SEQUENCE</scope>
    <source>
        <strain evidence="1">28 12/20/2015</strain>
    </source>
</reference>
<gene>
    <name evidence="1" type="ORF">SPELUC_LOCUS11611</name>
</gene>
<evidence type="ECO:0000313" key="1">
    <source>
        <dbReference type="EMBL" id="CAG8707450.1"/>
    </source>
</evidence>